<proteinExistence type="predicted"/>
<organism evidence="2 3">
    <name type="scientific">Salix koriyanagi</name>
    <dbReference type="NCBI Taxonomy" id="2511006"/>
    <lineage>
        <taxon>Eukaryota</taxon>
        <taxon>Viridiplantae</taxon>
        <taxon>Streptophyta</taxon>
        <taxon>Embryophyta</taxon>
        <taxon>Tracheophyta</taxon>
        <taxon>Spermatophyta</taxon>
        <taxon>Magnoliopsida</taxon>
        <taxon>eudicotyledons</taxon>
        <taxon>Gunneridae</taxon>
        <taxon>Pentapetalae</taxon>
        <taxon>rosids</taxon>
        <taxon>fabids</taxon>
        <taxon>Malpighiales</taxon>
        <taxon>Salicaceae</taxon>
        <taxon>Saliceae</taxon>
        <taxon>Salix</taxon>
    </lineage>
</organism>
<gene>
    <name evidence="2" type="ORF">OIU74_024516</name>
</gene>
<evidence type="ECO:0000313" key="2">
    <source>
        <dbReference type="EMBL" id="KAJ6761868.1"/>
    </source>
</evidence>
<feature type="compositionally biased region" description="Low complexity" evidence="1">
    <location>
        <begin position="50"/>
        <end position="66"/>
    </location>
</feature>
<dbReference type="EMBL" id="JAPFFM010000005">
    <property type="protein sequence ID" value="KAJ6761868.1"/>
    <property type="molecule type" value="Genomic_DNA"/>
</dbReference>
<comment type="caution">
    <text evidence="2">The sequence shown here is derived from an EMBL/GenBank/DDBJ whole genome shotgun (WGS) entry which is preliminary data.</text>
</comment>
<evidence type="ECO:0000313" key="3">
    <source>
        <dbReference type="Proteomes" id="UP001151752"/>
    </source>
</evidence>
<accession>A0A9Q0W842</accession>
<feature type="region of interest" description="Disordered" evidence="1">
    <location>
        <begin position="45"/>
        <end position="85"/>
    </location>
</feature>
<reference evidence="2" key="1">
    <citation type="submission" date="2022-11" db="EMBL/GenBank/DDBJ databases">
        <authorList>
            <person name="Hyden B.L."/>
            <person name="Feng K."/>
            <person name="Yates T."/>
            <person name="Jawdy S."/>
            <person name="Smart L.B."/>
            <person name="Muchero W."/>
        </authorList>
    </citation>
    <scope>NUCLEOTIDE SEQUENCE</scope>
    <source>
        <tissue evidence="2">Shoot tip</tissue>
    </source>
</reference>
<name>A0A9Q0W842_9ROSI</name>
<dbReference type="Proteomes" id="UP001151752">
    <property type="component" value="Chromosome 19"/>
</dbReference>
<protein>
    <submittedName>
        <fullName evidence="2">Uncharacterized protein</fullName>
    </submittedName>
</protein>
<dbReference type="AlphaFoldDB" id="A0A9Q0W842"/>
<keyword evidence="3" id="KW-1185">Reference proteome</keyword>
<feature type="compositionally biased region" description="Polar residues" evidence="1">
    <location>
        <begin position="74"/>
        <end position="85"/>
    </location>
</feature>
<reference evidence="2" key="2">
    <citation type="journal article" date="2023" name="Int. J. Mol. Sci.">
        <title>De Novo Assembly and Annotation of 11 Diverse Shrub Willow (Salix) Genomes Reveals Novel Gene Organization in Sex-Linked Regions.</title>
        <authorList>
            <person name="Hyden B."/>
            <person name="Feng K."/>
            <person name="Yates T.B."/>
            <person name="Jawdy S."/>
            <person name="Cereghino C."/>
            <person name="Smart L.B."/>
            <person name="Muchero W."/>
        </authorList>
    </citation>
    <scope>NUCLEOTIDE SEQUENCE</scope>
    <source>
        <tissue evidence="2">Shoot tip</tissue>
    </source>
</reference>
<sequence length="85" mass="9407">MNQTPTLNTNMNPHESNSNCKYTARTITPLEHKLVGAGYGIDPSHHSYMNQTPTLNTTTPLNPELPGIKKTRSKNPNYLGSDINI</sequence>
<evidence type="ECO:0000256" key="1">
    <source>
        <dbReference type="SAM" id="MobiDB-lite"/>
    </source>
</evidence>